<dbReference type="Proteomes" id="UP000778951">
    <property type="component" value="Unassembled WGS sequence"/>
</dbReference>
<accession>A0A968KXB3</accession>
<dbReference type="EMBL" id="JAATLM010000002">
    <property type="protein sequence ID" value="NIZ70177.1"/>
    <property type="molecule type" value="Genomic_DNA"/>
</dbReference>
<evidence type="ECO:0000313" key="3">
    <source>
        <dbReference type="Proteomes" id="UP000778951"/>
    </source>
</evidence>
<sequence length="302" mass="35190">MPQTPSLFDSMPDNYHGLRLSDVLYHPPQHLQANPLNQSFEAMKDRLYLESLEADIARHGIVNALIATKAGVLIEGHSRWNIAQKLNLKEIPVRYILSDLSENELKERLYLSNLNRFEISKDARTKMYADLYPHIFYDETIAIPEELAKSMGLSLSQVRNERQLLLLAIKLKEEKDDTSPLSIEDLQKARKTINLARRERERLKRLQWQQPSALSTQQKPEPLPLFLSHEEEIQQPELDILEAYKLISLNARCYNIYTKNDQLIASLDPQTFLHIEELDHFAKSLILTFHHLRDARKDHPKD</sequence>
<evidence type="ECO:0000313" key="2">
    <source>
        <dbReference type="EMBL" id="NIZ70177.1"/>
    </source>
</evidence>
<feature type="domain" description="ParB-like N-terminal" evidence="1">
    <location>
        <begin position="24"/>
        <end position="114"/>
    </location>
</feature>
<keyword evidence="3" id="KW-1185">Reference proteome</keyword>
<comment type="caution">
    <text evidence="2">The sequence shown here is derived from an EMBL/GenBank/DDBJ whole genome shotgun (WGS) entry which is preliminary data.</text>
</comment>
<dbReference type="InterPro" id="IPR003115">
    <property type="entry name" value="ParB_N"/>
</dbReference>
<dbReference type="InterPro" id="IPR036086">
    <property type="entry name" value="ParB/Sulfiredoxin_sf"/>
</dbReference>
<protein>
    <submittedName>
        <fullName evidence="2">ParB N-terminal domain-containing protein</fullName>
    </submittedName>
</protein>
<dbReference type="Gene3D" id="3.90.1530.10">
    <property type="entry name" value="Conserved hypothetical protein from pyrococcus furiosus pfu- 392566-001, ParB domain"/>
    <property type="match status" value="1"/>
</dbReference>
<dbReference type="AlphaFoldDB" id="A0A968KXB3"/>
<dbReference type="SUPFAM" id="SSF110849">
    <property type="entry name" value="ParB/Sulfiredoxin"/>
    <property type="match status" value="1"/>
</dbReference>
<name>A0A968KXB3_9SPIO</name>
<dbReference type="SMART" id="SM00470">
    <property type="entry name" value="ParB"/>
    <property type="match status" value="1"/>
</dbReference>
<evidence type="ECO:0000259" key="1">
    <source>
        <dbReference type="SMART" id="SM00470"/>
    </source>
</evidence>
<gene>
    <name evidence="2" type="ORF">HCT48_08145</name>
</gene>
<organism evidence="2 3">
    <name type="scientific">Entomospira culicis</name>
    <dbReference type="NCBI Taxonomy" id="2719989"/>
    <lineage>
        <taxon>Bacteria</taxon>
        <taxon>Pseudomonadati</taxon>
        <taxon>Spirochaetota</taxon>
        <taxon>Spirochaetia</taxon>
        <taxon>Spirochaetales</taxon>
        <taxon>Spirochaetaceae</taxon>
        <taxon>Entomospira</taxon>
    </lineage>
</organism>
<reference evidence="2" key="1">
    <citation type="submission" date="2020-03" db="EMBL/GenBank/DDBJ databases">
        <title>Spirochaetal bacteria isolated from arthropods constitute a novel genus Entomospira genus novum within the order Spirochaetales.</title>
        <authorList>
            <person name="Grana-Miraglia L."/>
            <person name="Sikutova S."/>
            <person name="Fingerle V."/>
            <person name="Sing A."/>
            <person name="Castillo-Ramirez S."/>
            <person name="Margos G."/>
            <person name="Rudolf I."/>
        </authorList>
    </citation>
    <scope>NUCLEOTIDE SEQUENCE</scope>
    <source>
        <strain evidence="2">BR149</strain>
    </source>
</reference>
<dbReference type="RefSeq" id="WP_167696469.1">
    <property type="nucleotide sequence ID" value="NZ_CP118182.1"/>
</dbReference>
<proteinExistence type="predicted"/>